<evidence type="ECO:0000256" key="2">
    <source>
        <dbReference type="ARBA" id="ARBA00010743"/>
    </source>
</evidence>
<comment type="similarity">
    <text evidence="2">Belongs to the Mediator complex subunit 20 family.</text>
</comment>
<dbReference type="GO" id="GO:0016592">
    <property type="term" value="C:mediator complex"/>
    <property type="evidence" value="ECO:0007669"/>
    <property type="project" value="InterPro"/>
</dbReference>
<keyword evidence="3" id="KW-0539">Nucleus</keyword>
<dbReference type="AlphaFoldDB" id="A0AAE0FI99"/>
<keyword evidence="6" id="KW-1185">Reference proteome</keyword>
<evidence type="ECO:0000256" key="4">
    <source>
        <dbReference type="SAM" id="MobiDB-lite"/>
    </source>
</evidence>
<dbReference type="PANTHER" id="PTHR12465:SF0">
    <property type="entry name" value="MEDIATOR OF RNA POLYMERASE II TRANSCRIPTION SUBUNIT 20"/>
    <property type="match status" value="1"/>
</dbReference>
<organism evidence="5 6">
    <name type="scientific">Cymbomonas tetramitiformis</name>
    <dbReference type="NCBI Taxonomy" id="36881"/>
    <lineage>
        <taxon>Eukaryota</taxon>
        <taxon>Viridiplantae</taxon>
        <taxon>Chlorophyta</taxon>
        <taxon>Pyramimonadophyceae</taxon>
        <taxon>Pyramimonadales</taxon>
        <taxon>Pyramimonadaceae</taxon>
        <taxon>Cymbomonas</taxon>
    </lineage>
</organism>
<evidence type="ECO:0008006" key="7">
    <source>
        <dbReference type="Google" id="ProtNLM"/>
    </source>
</evidence>
<accession>A0AAE0FI99</accession>
<evidence type="ECO:0000313" key="5">
    <source>
        <dbReference type="EMBL" id="KAK3260259.1"/>
    </source>
</evidence>
<comment type="subcellular location">
    <subcellularLocation>
        <location evidence="1">Nucleus</location>
    </subcellularLocation>
</comment>
<dbReference type="InterPro" id="IPR013921">
    <property type="entry name" value="Mediator_Med20"/>
</dbReference>
<name>A0AAE0FI99_9CHLO</name>
<sequence length="131" mass="14074">MGDFSACWGQAIMHHNNKPIGMVLEVEYHPVQDIETGNYVLNHFLDLIHSATASLGGRFIPIDPHFSEYHLGPEYTNQHNTLQYIHLTAVLLQSRNIRAAGIPMGTSGTPGAVVPGDSVSSTPVGTPAVGT</sequence>
<evidence type="ECO:0000256" key="1">
    <source>
        <dbReference type="ARBA" id="ARBA00004123"/>
    </source>
</evidence>
<dbReference type="GO" id="GO:0003713">
    <property type="term" value="F:transcription coactivator activity"/>
    <property type="evidence" value="ECO:0007669"/>
    <property type="project" value="TreeGrafter"/>
</dbReference>
<reference evidence="5 6" key="1">
    <citation type="journal article" date="2015" name="Genome Biol. Evol.">
        <title>Comparative Genomics of a Bacterivorous Green Alga Reveals Evolutionary Causalities and Consequences of Phago-Mixotrophic Mode of Nutrition.</title>
        <authorList>
            <person name="Burns J.A."/>
            <person name="Paasch A."/>
            <person name="Narechania A."/>
            <person name="Kim E."/>
        </authorList>
    </citation>
    <scope>NUCLEOTIDE SEQUENCE [LARGE SCALE GENOMIC DNA]</scope>
    <source>
        <strain evidence="5 6">PLY_AMNH</strain>
    </source>
</reference>
<protein>
    <recommendedName>
        <fullName evidence="7">Mediator complex subunit 20</fullName>
    </recommendedName>
</protein>
<gene>
    <name evidence="5" type="ORF">CYMTET_30768</name>
</gene>
<comment type="caution">
    <text evidence="5">The sequence shown here is derived from an EMBL/GenBank/DDBJ whole genome shotgun (WGS) entry which is preliminary data.</text>
</comment>
<evidence type="ECO:0000313" key="6">
    <source>
        <dbReference type="Proteomes" id="UP001190700"/>
    </source>
</evidence>
<dbReference type="PANTHER" id="PTHR12465">
    <property type="entry name" value="UBIQUITIN SPECIFIC PROTEASE HOMOLOG 49"/>
    <property type="match status" value="1"/>
</dbReference>
<feature type="region of interest" description="Disordered" evidence="4">
    <location>
        <begin position="108"/>
        <end position="131"/>
    </location>
</feature>
<dbReference type="EMBL" id="LGRX02017942">
    <property type="protein sequence ID" value="KAK3260259.1"/>
    <property type="molecule type" value="Genomic_DNA"/>
</dbReference>
<dbReference type="Proteomes" id="UP001190700">
    <property type="component" value="Unassembled WGS sequence"/>
</dbReference>
<dbReference type="GO" id="GO:0006357">
    <property type="term" value="P:regulation of transcription by RNA polymerase II"/>
    <property type="evidence" value="ECO:0007669"/>
    <property type="project" value="InterPro"/>
</dbReference>
<evidence type="ECO:0000256" key="3">
    <source>
        <dbReference type="ARBA" id="ARBA00023242"/>
    </source>
</evidence>
<proteinExistence type="inferred from homology"/>